<evidence type="ECO:0000313" key="2">
    <source>
        <dbReference type="Proteomes" id="UP000295285"/>
    </source>
</evidence>
<name>A0A4R4BLZ4_BACTU</name>
<gene>
    <name evidence="1" type="ORF">EC910_101309</name>
</gene>
<comment type="caution">
    <text evidence="1">The sequence shown here is derived from an EMBL/GenBank/DDBJ whole genome shotgun (WGS) entry which is preliminary data.</text>
</comment>
<dbReference type="AlphaFoldDB" id="A0A4R4BLZ4"/>
<proteinExistence type="predicted"/>
<reference evidence="1 2" key="1">
    <citation type="submission" date="2019-03" db="EMBL/GenBank/DDBJ databases">
        <title>Above-ground endophytic microbial communities from plants in different locations in the United States.</title>
        <authorList>
            <person name="Frank C."/>
        </authorList>
    </citation>
    <scope>NUCLEOTIDE SEQUENCE [LARGE SCALE GENOMIC DNA]</scope>
    <source>
        <strain evidence="1 2">LP_2_YM</strain>
    </source>
</reference>
<sequence length="59" mass="6886">MWRTTPNNTIKLKPITRRKIDPNKIQSVQDILEILKRIPMYVDDEAAKGIEHLIADDND</sequence>
<accession>A0A4R4BLZ4</accession>
<evidence type="ECO:0000313" key="1">
    <source>
        <dbReference type="EMBL" id="TCW59679.1"/>
    </source>
</evidence>
<dbReference type="EMBL" id="SMDG01000001">
    <property type="protein sequence ID" value="TCW59679.1"/>
    <property type="molecule type" value="Genomic_DNA"/>
</dbReference>
<dbReference type="Proteomes" id="UP000295285">
    <property type="component" value="Unassembled WGS sequence"/>
</dbReference>
<protein>
    <submittedName>
        <fullName evidence="1">Uncharacterized protein</fullName>
    </submittedName>
</protein>
<dbReference type="RefSeq" id="WP_243707017.1">
    <property type="nucleotide sequence ID" value="NZ_SMDF01000001.1"/>
</dbReference>
<organism evidence="1 2">
    <name type="scientific">Bacillus thuringiensis</name>
    <dbReference type="NCBI Taxonomy" id="1428"/>
    <lineage>
        <taxon>Bacteria</taxon>
        <taxon>Bacillati</taxon>
        <taxon>Bacillota</taxon>
        <taxon>Bacilli</taxon>
        <taxon>Bacillales</taxon>
        <taxon>Bacillaceae</taxon>
        <taxon>Bacillus</taxon>
        <taxon>Bacillus cereus group</taxon>
    </lineage>
</organism>